<gene>
    <name evidence="8" type="ORF">U14_03554</name>
</gene>
<protein>
    <recommendedName>
        <fullName evidence="7">Calcineurin-like phosphoesterase domain-containing protein</fullName>
    </recommendedName>
</protein>
<reference evidence="8" key="1">
    <citation type="journal article" date="2015" name="PeerJ">
        <title>First genomic representation of candidate bacterial phylum KSB3 points to enhanced environmental sensing as a trigger of wastewater bulking.</title>
        <authorList>
            <person name="Sekiguchi Y."/>
            <person name="Ohashi A."/>
            <person name="Parks D.H."/>
            <person name="Yamauchi T."/>
            <person name="Tyson G.W."/>
            <person name="Hugenholtz P."/>
        </authorList>
    </citation>
    <scope>NUCLEOTIDE SEQUENCE [LARGE SCALE GENOMIC DNA]</scope>
</reference>
<evidence type="ECO:0000256" key="1">
    <source>
        <dbReference type="ARBA" id="ARBA00022475"/>
    </source>
</evidence>
<feature type="domain" description="Calcineurin-like phosphoesterase" evidence="7">
    <location>
        <begin position="20"/>
        <end position="158"/>
    </location>
</feature>
<dbReference type="Pfam" id="PF00149">
    <property type="entry name" value="Metallophos"/>
    <property type="match status" value="1"/>
</dbReference>
<evidence type="ECO:0000313" key="9">
    <source>
        <dbReference type="Proteomes" id="UP000030700"/>
    </source>
</evidence>
<dbReference type="SUPFAM" id="SSF56300">
    <property type="entry name" value="Metallo-dependent phosphatases"/>
    <property type="match status" value="1"/>
</dbReference>
<keyword evidence="5" id="KW-0464">Manganese</keyword>
<evidence type="ECO:0000256" key="6">
    <source>
        <dbReference type="SAM" id="Phobius"/>
    </source>
</evidence>
<proteinExistence type="predicted"/>
<dbReference type="GO" id="GO:0009245">
    <property type="term" value="P:lipid A biosynthetic process"/>
    <property type="evidence" value="ECO:0007669"/>
    <property type="project" value="TreeGrafter"/>
</dbReference>
<dbReference type="EMBL" id="DF820458">
    <property type="protein sequence ID" value="GAK52303.1"/>
    <property type="molecule type" value="Genomic_DNA"/>
</dbReference>
<evidence type="ECO:0000256" key="2">
    <source>
        <dbReference type="ARBA" id="ARBA00022519"/>
    </source>
</evidence>
<keyword evidence="6" id="KW-1133">Transmembrane helix</keyword>
<dbReference type="GO" id="GO:0046872">
    <property type="term" value="F:metal ion binding"/>
    <property type="evidence" value="ECO:0007669"/>
    <property type="project" value="UniProtKB-KW"/>
</dbReference>
<evidence type="ECO:0000256" key="3">
    <source>
        <dbReference type="ARBA" id="ARBA00022723"/>
    </source>
</evidence>
<organism evidence="8">
    <name type="scientific">Candidatus Moduliflexus flocculans</name>
    <dbReference type="NCBI Taxonomy" id="1499966"/>
    <lineage>
        <taxon>Bacteria</taxon>
        <taxon>Candidatus Moduliflexota</taxon>
        <taxon>Candidatus Moduliflexia</taxon>
        <taxon>Candidatus Moduliflexales</taxon>
        <taxon>Candidatus Moduliflexaceae</taxon>
    </lineage>
</organism>
<keyword evidence="2" id="KW-0997">Cell inner membrane</keyword>
<dbReference type="AlphaFoldDB" id="A0A081BPI7"/>
<sequence>MHISEYHDSSSQDNESPTYYFISDLHIGGDGALNHCEFEAELIAFLQQIAKGPTPAELIIVGDAFGLWELTETNGMSKLEWIIQSHPVLFEQFRATGEQIVITLLPGNHDYELACVPAYKHLLAEYHINLDPESSTTRPIAGYTIWIEHGNQRDAFNTFPDFGNPHSLPFGYFVTAPGLRAVARRVKEGRGAWLKDLQSVHPTEEIPFWVWSNYFYREMSMFLRWCLLPFLVSFTISVIVYLGRFFEEIGVLPTDIFHIELARHLGIPGRLIDWVLWGNMTLISFFLILAIPLTLLARDFLSACQRYGLRRSGRIKIQKEERYLAAAEQVFAQDPSIALFIYGHTHAASLRQVGEQRYVINTGTWMKLLESVPSGFRLLPDVYIPSYQLNYFTVWQDRDEIRVQYHVIPKTTPHNLTPLQKMLIRGKWRPKPRVIPQETVIPLTADRLVKAE</sequence>
<name>A0A081BPI7_9BACT</name>
<dbReference type="GO" id="GO:0016020">
    <property type="term" value="C:membrane"/>
    <property type="evidence" value="ECO:0007669"/>
    <property type="project" value="GOC"/>
</dbReference>
<evidence type="ECO:0000256" key="4">
    <source>
        <dbReference type="ARBA" id="ARBA00023136"/>
    </source>
</evidence>
<accession>A0A081BPI7</accession>
<dbReference type="GO" id="GO:0008758">
    <property type="term" value="F:UDP-2,3-diacylglucosamine hydrolase activity"/>
    <property type="evidence" value="ECO:0007669"/>
    <property type="project" value="TreeGrafter"/>
</dbReference>
<keyword evidence="9" id="KW-1185">Reference proteome</keyword>
<dbReference type="Gene3D" id="3.60.21.10">
    <property type="match status" value="1"/>
</dbReference>
<dbReference type="HOGENOM" id="CLU_604981_0_0_0"/>
<keyword evidence="6" id="KW-0812">Transmembrane</keyword>
<keyword evidence="3" id="KW-0479">Metal-binding</keyword>
<dbReference type="InterPro" id="IPR004843">
    <property type="entry name" value="Calcineurin-like_PHP"/>
</dbReference>
<evidence type="ECO:0000313" key="8">
    <source>
        <dbReference type="EMBL" id="GAK52303.1"/>
    </source>
</evidence>
<evidence type="ECO:0000259" key="7">
    <source>
        <dbReference type="Pfam" id="PF00149"/>
    </source>
</evidence>
<dbReference type="Proteomes" id="UP000030700">
    <property type="component" value="Unassembled WGS sequence"/>
</dbReference>
<dbReference type="InterPro" id="IPR029052">
    <property type="entry name" value="Metallo-depent_PP-like"/>
</dbReference>
<dbReference type="InterPro" id="IPR043461">
    <property type="entry name" value="LpxH-like"/>
</dbReference>
<dbReference type="STRING" id="1499966.U14_03554"/>
<keyword evidence="1" id="KW-1003">Cell membrane</keyword>
<evidence type="ECO:0000256" key="5">
    <source>
        <dbReference type="ARBA" id="ARBA00023211"/>
    </source>
</evidence>
<dbReference type="PANTHER" id="PTHR34990">
    <property type="entry name" value="UDP-2,3-DIACYLGLUCOSAMINE HYDROLASE-RELATED"/>
    <property type="match status" value="1"/>
</dbReference>
<dbReference type="PANTHER" id="PTHR34990:SF2">
    <property type="entry name" value="BLL8164 PROTEIN"/>
    <property type="match status" value="1"/>
</dbReference>
<feature type="transmembrane region" description="Helical" evidence="6">
    <location>
        <begin position="222"/>
        <end position="243"/>
    </location>
</feature>
<feature type="transmembrane region" description="Helical" evidence="6">
    <location>
        <begin position="274"/>
        <end position="297"/>
    </location>
</feature>
<keyword evidence="4 6" id="KW-0472">Membrane</keyword>